<dbReference type="Proteomes" id="UP000184188">
    <property type="component" value="Unassembled WGS sequence"/>
</dbReference>
<dbReference type="RefSeq" id="XP_022584562.1">
    <property type="nucleotide sequence ID" value="XM_022720982.1"/>
</dbReference>
<dbReference type="VEuPathDB" id="FungiDB:ASPZODRAFT_1095652"/>
<feature type="compositionally biased region" description="Basic and acidic residues" evidence="1">
    <location>
        <begin position="140"/>
        <end position="150"/>
    </location>
</feature>
<gene>
    <name evidence="2" type="ORF">ASPZODRAFT_1095652</name>
</gene>
<evidence type="ECO:0000313" key="2">
    <source>
        <dbReference type="EMBL" id="OJJ50052.1"/>
    </source>
</evidence>
<evidence type="ECO:0000256" key="1">
    <source>
        <dbReference type="SAM" id="MobiDB-lite"/>
    </source>
</evidence>
<dbReference type="EMBL" id="KV878337">
    <property type="protein sequence ID" value="OJJ50052.1"/>
    <property type="molecule type" value="Genomic_DNA"/>
</dbReference>
<name>A0A1L9SS64_9EURO</name>
<proteinExistence type="predicted"/>
<keyword evidence="3" id="KW-1185">Reference proteome</keyword>
<feature type="compositionally biased region" description="Low complexity" evidence="1">
    <location>
        <begin position="130"/>
        <end position="139"/>
    </location>
</feature>
<feature type="region of interest" description="Disordered" evidence="1">
    <location>
        <begin position="121"/>
        <end position="155"/>
    </location>
</feature>
<reference evidence="3" key="1">
    <citation type="journal article" date="2017" name="Genome Biol.">
        <title>Comparative genomics reveals high biological diversity and specific adaptations in the industrially and medically important fungal genus Aspergillus.</title>
        <authorList>
            <person name="de Vries R.P."/>
            <person name="Riley R."/>
            <person name="Wiebenga A."/>
            <person name="Aguilar-Osorio G."/>
            <person name="Amillis S."/>
            <person name="Uchima C.A."/>
            <person name="Anderluh G."/>
            <person name="Asadollahi M."/>
            <person name="Askin M."/>
            <person name="Barry K."/>
            <person name="Battaglia E."/>
            <person name="Bayram O."/>
            <person name="Benocci T."/>
            <person name="Braus-Stromeyer S.A."/>
            <person name="Caldana C."/>
            <person name="Canovas D."/>
            <person name="Cerqueira G.C."/>
            <person name="Chen F."/>
            <person name="Chen W."/>
            <person name="Choi C."/>
            <person name="Clum A."/>
            <person name="Dos Santos R.A."/>
            <person name="Damasio A.R."/>
            <person name="Diallinas G."/>
            <person name="Emri T."/>
            <person name="Fekete E."/>
            <person name="Flipphi M."/>
            <person name="Freyberg S."/>
            <person name="Gallo A."/>
            <person name="Gournas C."/>
            <person name="Habgood R."/>
            <person name="Hainaut M."/>
            <person name="Harispe M.L."/>
            <person name="Henrissat B."/>
            <person name="Hilden K.S."/>
            <person name="Hope R."/>
            <person name="Hossain A."/>
            <person name="Karabika E."/>
            <person name="Karaffa L."/>
            <person name="Karanyi Z."/>
            <person name="Krasevec N."/>
            <person name="Kuo A."/>
            <person name="Kusch H."/>
            <person name="LaButti K."/>
            <person name="Lagendijk E.L."/>
            <person name="Lapidus A."/>
            <person name="Levasseur A."/>
            <person name="Lindquist E."/>
            <person name="Lipzen A."/>
            <person name="Logrieco A.F."/>
            <person name="MacCabe A."/>
            <person name="Maekelae M.R."/>
            <person name="Malavazi I."/>
            <person name="Melin P."/>
            <person name="Meyer V."/>
            <person name="Mielnichuk N."/>
            <person name="Miskei M."/>
            <person name="Molnar A.P."/>
            <person name="Mule G."/>
            <person name="Ngan C.Y."/>
            <person name="Orejas M."/>
            <person name="Orosz E."/>
            <person name="Ouedraogo J.P."/>
            <person name="Overkamp K.M."/>
            <person name="Park H.-S."/>
            <person name="Perrone G."/>
            <person name="Piumi F."/>
            <person name="Punt P.J."/>
            <person name="Ram A.F."/>
            <person name="Ramon A."/>
            <person name="Rauscher S."/>
            <person name="Record E."/>
            <person name="Riano-Pachon D.M."/>
            <person name="Robert V."/>
            <person name="Roehrig J."/>
            <person name="Ruller R."/>
            <person name="Salamov A."/>
            <person name="Salih N.S."/>
            <person name="Samson R.A."/>
            <person name="Sandor E."/>
            <person name="Sanguinetti M."/>
            <person name="Schuetze T."/>
            <person name="Sepcic K."/>
            <person name="Shelest E."/>
            <person name="Sherlock G."/>
            <person name="Sophianopoulou V."/>
            <person name="Squina F.M."/>
            <person name="Sun H."/>
            <person name="Susca A."/>
            <person name="Todd R.B."/>
            <person name="Tsang A."/>
            <person name="Unkles S.E."/>
            <person name="van de Wiele N."/>
            <person name="van Rossen-Uffink D."/>
            <person name="Oliveira J.V."/>
            <person name="Vesth T.C."/>
            <person name="Visser J."/>
            <person name="Yu J.-H."/>
            <person name="Zhou M."/>
            <person name="Andersen M.R."/>
            <person name="Archer D.B."/>
            <person name="Baker S.E."/>
            <person name="Benoit I."/>
            <person name="Brakhage A.A."/>
            <person name="Braus G.H."/>
            <person name="Fischer R."/>
            <person name="Frisvad J.C."/>
            <person name="Goldman G.H."/>
            <person name="Houbraken J."/>
            <person name="Oakley B."/>
            <person name="Pocsi I."/>
            <person name="Scazzocchio C."/>
            <person name="Seiboth B."/>
            <person name="vanKuyk P.A."/>
            <person name="Wortman J."/>
            <person name="Dyer P.S."/>
            <person name="Grigoriev I.V."/>
        </authorList>
    </citation>
    <scope>NUCLEOTIDE SEQUENCE [LARGE SCALE GENOMIC DNA]</scope>
    <source>
        <strain evidence="3">CBS 506.65</strain>
    </source>
</reference>
<protein>
    <submittedName>
        <fullName evidence="2">Uncharacterized protein</fullName>
    </submittedName>
</protein>
<evidence type="ECO:0000313" key="3">
    <source>
        <dbReference type="Proteomes" id="UP000184188"/>
    </source>
</evidence>
<dbReference type="GeneID" id="34607447"/>
<organism evidence="2 3">
    <name type="scientific">Penicilliopsis zonata CBS 506.65</name>
    <dbReference type="NCBI Taxonomy" id="1073090"/>
    <lineage>
        <taxon>Eukaryota</taxon>
        <taxon>Fungi</taxon>
        <taxon>Dikarya</taxon>
        <taxon>Ascomycota</taxon>
        <taxon>Pezizomycotina</taxon>
        <taxon>Eurotiomycetes</taxon>
        <taxon>Eurotiomycetidae</taxon>
        <taxon>Eurotiales</taxon>
        <taxon>Aspergillaceae</taxon>
        <taxon>Penicilliopsis</taxon>
    </lineage>
</organism>
<accession>A0A1L9SS64</accession>
<dbReference type="OrthoDB" id="5596422at2759"/>
<dbReference type="STRING" id="1073090.A0A1L9SS64"/>
<dbReference type="AlphaFoldDB" id="A0A1L9SS64"/>
<sequence>MDDADLIPQPLRIVKGLPFVHPGSSGPGPTSPLIYPRIPQRQSSLHVSAAPLSAISRSPSLGQEPTGLMVSKTRRLDDDGDTWASNEKFSMESASSIHSNGLNMKKWLLSKFIRGLNSGKWSPKTRRFSRTSSNTSTDRQGQRQSEDPSGRESAPFAPLNVPIVFVDLKVTTHNQSIGLKSVSLWISVEVCVDTSDMSSQVSPSAPDLRAPLDVLIILDEM</sequence>